<sequence length="367" mass="40325">MAANAAGDYPSSAALPIPRVSVVPGPIIVGAGPSGLAVAASLRLLSVPSVIIERSDGIAHLWRHYAYDRLSLHLPKHFCELPHRRFPSHFPNYPSKSDFVNYLQSYTDEFGLRPVFNCTAVAARFDPTDSLWRVLAAHRSEEYVSPWLVVATGENAEPVVPEMKGKERYKGAISHSSRYRSGEAHRGKRVLVVGCGNSGMEMCLDLCKHGAMPFMSIRGGVHLLPREMLGTSTFGLAVWLLKWLPMRLVDKILLVLARLMIGDTEQYGLKRPEIGPMELKSISGKTPVLDVGALSLIRNGRIKVVPEVETLTGNGAKFADGREMEFDSVIFATGYTANVPLWLKARNLSLSLSLSLSELFLSPLLHQ</sequence>
<comment type="cofactor">
    <cofactor evidence="6">
        <name>FAD</name>
        <dbReference type="ChEBI" id="CHEBI:57692"/>
    </cofactor>
</comment>
<evidence type="ECO:0000256" key="6">
    <source>
        <dbReference type="RuleBase" id="RU361177"/>
    </source>
</evidence>
<evidence type="ECO:0000256" key="1">
    <source>
        <dbReference type="ARBA" id="ARBA00009183"/>
    </source>
</evidence>
<dbReference type="PANTHER" id="PTHR43539">
    <property type="entry name" value="FLAVIN-BINDING MONOOXYGENASE-LIKE PROTEIN (AFU_ORTHOLOGUE AFUA_4G09220)"/>
    <property type="match status" value="1"/>
</dbReference>
<organism evidence="7 8">
    <name type="scientific">Apostasia shenzhenica</name>
    <dbReference type="NCBI Taxonomy" id="1088818"/>
    <lineage>
        <taxon>Eukaryota</taxon>
        <taxon>Viridiplantae</taxon>
        <taxon>Streptophyta</taxon>
        <taxon>Embryophyta</taxon>
        <taxon>Tracheophyta</taxon>
        <taxon>Spermatophyta</taxon>
        <taxon>Magnoliopsida</taxon>
        <taxon>Liliopsida</taxon>
        <taxon>Asparagales</taxon>
        <taxon>Orchidaceae</taxon>
        <taxon>Apostasioideae</taxon>
        <taxon>Apostasia</taxon>
    </lineage>
</organism>
<evidence type="ECO:0000256" key="2">
    <source>
        <dbReference type="ARBA" id="ARBA00022630"/>
    </source>
</evidence>
<keyword evidence="6 7" id="KW-0503">Monooxygenase</keyword>
<dbReference type="InterPro" id="IPR020946">
    <property type="entry name" value="Flavin_mOase-like"/>
</dbReference>
<protein>
    <recommendedName>
        <fullName evidence="6">Flavin-containing monooxygenase</fullName>
        <ecNumber evidence="6">1.-.-.-</ecNumber>
    </recommendedName>
</protein>
<dbReference type="InterPro" id="IPR050982">
    <property type="entry name" value="Auxin_biosynth/cation_transpt"/>
</dbReference>
<dbReference type="GO" id="GO:0009851">
    <property type="term" value="P:auxin biosynthetic process"/>
    <property type="evidence" value="ECO:0007669"/>
    <property type="project" value="TreeGrafter"/>
</dbReference>
<dbReference type="GO" id="GO:0050660">
    <property type="term" value="F:flavin adenine dinucleotide binding"/>
    <property type="evidence" value="ECO:0007669"/>
    <property type="project" value="InterPro"/>
</dbReference>
<dbReference type="InterPro" id="IPR036188">
    <property type="entry name" value="FAD/NAD-bd_sf"/>
</dbReference>
<dbReference type="PRINTS" id="PR00469">
    <property type="entry name" value="PNDRDTASEII"/>
</dbReference>
<comment type="similarity">
    <text evidence="1 6">Belongs to the FMO family.</text>
</comment>
<name>A0A2I0A1F8_9ASPA</name>
<accession>A0A2I0A1F8</accession>
<dbReference type="EC" id="1.-.-.-" evidence="6"/>
<keyword evidence="4 6" id="KW-0560">Oxidoreductase</keyword>
<keyword evidence="2 6" id="KW-0285">Flavoprotein</keyword>
<dbReference type="Proteomes" id="UP000236161">
    <property type="component" value="Unassembled WGS sequence"/>
</dbReference>
<keyword evidence="3 6" id="KW-0274">FAD</keyword>
<dbReference type="Gene3D" id="3.50.50.60">
    <property type="entry name" value="FAD/NAD(P)-binding domain"/>
    <property type="match status" value="1"/>
</dbReference>
<comment type="catalytic activity">
    <reaction evidence="5">
        <text>indole-3-pyruvate + NADPH + O2 + H(+) = (indol-3-yl)acetate + CO2 + NADP(+) + H2O</text>
        <dbReference type="Rhea" id="RHEA:34331"/>
        <dbReference type="ChEBI" id="CHEBI:15377"/>
        <dbReference type="ChEBI" id="CHEBI:15378"/>
        <dbReference type="ChEBI" id="CHEBI:15379"/>
        <dbReference type="ChEBI" id="CHEBI:16526"/>
        <dbReference type="ChEBI" id="CHEBI:17640"/>
        <dbReference type="ChEBI" id="CHEBI:30854"/>
        <dbReference type="ChEBI" id="CHEBI:57783"/>
        <dbReference type="ChEBI" id="CHEBI:58349"/>
        <dbReference type="EC" id="1.14.13.168"/>
    </reaction>
</comment>
<dbReference type="EMBL" id="KZ452039">
    <property type="protein sequence ID" value="PKA49383.1"/>
    <property type="molecule type" value="Genomic_DNA"/>
</dbReference>
<dbReference type="PIRSF" id="PIRSF000332">
    <property type="entry name" value="FMO"/>
    <property type="match status" value="1"/>
</dbReference>
<dbReference type="PANTHER" id="PTHR43539:SF51">
    <property type="entry name" value="INDOLE-3-PYRUVATE MONOOXYGENASE YUCCA8"/>
    <property type="match status" value="1"/>
</dbReference>
<dbReference type="InterPro" id="IPR000960">
    <property type="entry name" value="Flavin_mOase"/>
</dbReference>
<dbReference type="AlphaFoldDB" id="A0A2I0A1F8"/>
<evidence type="ECO:0000256" key="3">
    <source>
        <dbReference type="ARBA" id="ARBA00022827"/>
    </source>
</evidence>
<evidence type="ECO:0000313" key="8">
    <source>
        <dbReference type="Proteomes" id="UP000236161"/>
    </source>
</evidence>
<dbReference type="OrthoDB" id="66881at2759"/>
<dbReference type="GO" id="GO:0050661">
    <property type="term" value="F:NADP binding"/>
    <property type="evidence" value="ECO:0007669"/>
    <property type="project" value="InterPro"/>
</dbReference>
<keyword evidence="8" id="KW-1185">Reference proteome</keyword>
<reference evidence="7 8" key="1">
    <citation type="journal article" date="2017" name="Nature">
        <title>The Apostasia genome and the evolution of orchids.</title>
        <authorList>
            <person name="Zhang G.Q."/>
            <person name="Liu K.W."/>
            <person name="Li Z."/>
            <person name="Lohaus R."/>
            <person name="Hsiao Y.Y."/>
            <person name="Niu S.C."/>
            <person name="Wang J.Y."/>
            <person name="Lin Y.C."/>
            <person name="Xu Q."/>
            <person name="Chen L.J."/>
            <person name="Yoshida K."/>
            <person name="Fujiwara S."/>
            <person name="Wang Z.W."/>
            <person name="Zhang Y.Q."/>
            <person name="Mitsuda N."/>
            <person name="Wang M."/>
            <person name="Liu G.H."/>
            <person name="Pecoraro L."/>
            <person name="Huang H.X."/>
            <person name="Xiao X.J."/>
            <person name="Lin M."/>
            <person name="Wu X.Y."/>
            <person name="Wu W.L."/>
            <person name="Chen Y.Y."/>
            <person name="Chang S.B."/>
            <person name="Sakamoto S."/>
            <person name="Ohme-Takagi M."/>
            <person name="Yagi M."/>
            <person name="Zeng S.J."/>
            <person name="Shen C.Y."/>
            <person name="Yeh C.M."/>
            <person name="Luo Y.B."/>
            <person name="Tsai W.C."/>
            <person name="Van de Peer Y."/>
            <person name="Liu Z.J."/>
        </authorList>
    </citation>
    <scope>NUCLEOTIDE SEQUENCE [LARGE SCALE GENOMIC DNA]</scope>
    <source>
        <strain evidence="8">cv. Shenzhen</strain>
        <tissue evidence="7">Stem</tissue>
    </source>
</reference>
<evidence type="ECO:0000256" key="4">
    <source>
        <dbReference type="ARBA" id="ARBA00023002"/>
    </source>
</evidence>
<dbReference type="SUPFAM" id="SSF51905">
    <property type="entry name" value="FAD/NAD(P)-binding domain"/>
    <property type="match status" value="2"/>
</dbReference>
<dbReference type="STRING" id="1088818.A0A2I0A1F8"/>
<evidence type="ECO:0000256" key="5">
    <source>
        <dbReference type="ARBA" id="ARBA00047707"/>
    </source>
</evidence>
<gene>
    <name evidence="7" type="primary">YUC4</name>
    <name evidence="7" type="ORF">AXF42_Ash014285</name>
</gene>
<dbReference type="GO" id="GO:0103075">
    <property type="term" value="F:indole-3-pyruvate monooxygenase activity"/>
    <property type="evidence" value="ECO:0007669"/>
    <property type="project" value="UniProtKB-EC"/>
</dbReference>
<dbReference type="GO" id="GO:0004499">
    <property type="term" value="F:N,N-dimethylaniline monooxygenase activity"/>
    <property type="evidence" value="ECO:0007669"/>
    <property type="project" value="InterPro"/>
</dbReference>
<dbReference type="Pfam" id="PF00743">
    <property type="entry name" value="FMO-like"/>
    <property type="match status" value="1"/>
</dbReference>
<proteinExistence type="inferred from homology"/>
<dbReference type="PRINTS" id="PR00368">
    <property type="entry name" value="FADPNR"/>
</dbReference>
<evidence type="ECO:0000313" key="7">
    <source>
        <dbReference type="EMBL" id="PKA49383.1"/>
    </source>
</evidence>
<keyword evidence="7" id="KW-0670">Pyruvate</keyword>